<reference evidence="1" key="1">
    <citation type="submission" date="2020-08" db="EMBL/GenBank/DDBJ databases">
        <title>Multicomponent nature underlies the extraordinary mechanical properties of spider dragline silk.</title>
        <authorList>
            <person name="Kono N."/>
            <person name="Nakamura H."/>
            <person name="Mori M."/>
            <person name="Yoshida Y."/>
            <person name="Ohtoshi R."/>
            <person name="Malay A.D."/>
            <person name="Moran D.A.P."/>
            <person name="Tomita M."/>
            <person name="Numata K."/>
            <person name="Arakawa K."/>
        </authorList>
    </citation>
    <scope>NUCLEOTIDE SEQUENCE</scope>
</reference>
<dbReference type="AlphaFoldDB" id="A0A8X6JU47"/>
<name>A0A8X6JU47_9ARAC</name>
<keyword evidence="2" id="KW-1185">Reference proteome</keyword>
<comment type="caution">
    <text evidence="1">The sequence shown here is derived from an EMBL/GenBank/DDBJ whole genome shotgun (WGS) entry which is preliminary data.</text>
</comment>
<dbReference type="Proteomes" id="UP000886998">
    <property type="component" value="Unassembled WGS sequence"/>
</dbReference>
<protein>
    <submittedName>
        <fullName evidence="1">Uncharacterized protein</fullName>
    </submittedName>
</protein>
<organism evidence="1 2">
    <name type="scientific">Trichonephila inaurata madagascariensis</name>
    <dbReference type="NCBI Taxonomy" id="2747483"/>
    <lineage>
        <taxon>Eukaryota</taxon>
        <taxon>Metazoa</taxon>
        <taxon>Ecdysozoa</taxon>
        <taxon>Arthropoda</taxon>
        <taxon>Chelicerata</taxon>
        <taxon>Arachnida</taxon>
        <taxon>Araneae</taxon>
        <taxon>Araneomorphae</taxon>
        <taxon>Entelegynae</taxon>
        <taxon>Araneoidea</taxon>
        <taxon>Nephilidae</taxon>
        <taxon>Trichonephila</taxon>
        <taxon>Trichonephila inaurata</taxon>
    </lineage>
</organism>
<gene>
    <name evidence="1" type="ORF">TNIN_262471</name>
</gene>
<proteinExistence type="predicted"/>
<dbReference type="EMBL" id="BMAV01027441">
    <property type="protein sequence ID" value="GFS59355.1"/>
    <property type="molecule type" value="Genomic_DNA"/>
</dbReference>
<evidence type="ECO:0000313" key="2">
    <source>
        <dbReference type="Proteomes" id="UP000886998"/>
    </source>
</evidence>
<sequence>MTLPLMLTVRVSCFLPVTCTLLLSEPVRTDYNARVHTLVLWNSSLRVLDFVNLCLAFTSCPICKMHIRKLLIHKMIHLITCESACSLVTARVVGRALYWFDTHSTLYVRMRILPT</sequence>
<accession>A0A8X6JU47</accession>
<evidence type="ECO:0000313" key="1">
    <source>
        <dbReference type="EMBL" id="GFS59355.1"/>
    </source>
</evidence>